<gene>
    <name evidence="2" type="ORF">EUX98_g3848</name>
</gene>
<feature type="region of interest" description="Disordered" evidence="1">
    <location>
        <begin position="134"/>
        <end position="180"/>
    </location>
</feature>
<comment type="caution">
    <text evidence="2">The sequence shown here is derived from an EMBL/GenBank/DDBJ whole genome shotgun (WGS) entry which is preliminary data.</text>
</comment>
<dbReference type="Proteomes" id="UP000308730">
    <property type="component" value="Unassembled WGS sequence"/>
</dbReference>
<feature type="compositionally biased region" description="Pro residues" evidence="1">
    <location>
        <begin position="147"/>
        <end position="156"/>
    </location>
</feature>
<evidence type="ECO:0000313" key="2">
    <source>
        <dbReference type="EMBL" id="THH30324.1"/>
    </source>
</evidence>
<dbReference type="AlphaFoldDB" id="A0A4S4MVF7"/>
<organism evidence="2 3">
    <name type="scientific">Antrodiella citrinella</name>
    <dbReference type="NCBI Taxonomy" id="2447956"/>
    <lineage>
        <taxon>Eukaryota</taxon>
        <taxon>Fungi</taxon>
        <taxon>Dikarya</taxon>
        <taxon>Basidiomycota</taxon>
        <taxon>Agaricomycotina</taxon>
        <taxon>Agaricomycetes</taxon>
        <taxon>Polyporales</taxon>
        <taxon>Steccherinaceae</taxon>
        <taxon>Antrodiella</taxon>
    </lineage>
</organism>
<proteinExistence type="predicted"/>
<protein>
    <submittedName>
        <fullName evidence="2">Uncharacterized protein</fullName>
    </submittedName>
</protein>
<name>A0A4S4MVF7_9APHY</name>
<evidence type="ECO:0000313" key="3">
    <source>
        <dbReference type="Proteomes" id="UP000308730"/>
    </source>
</evidence>
<dbReference type="OrthoDB" id="3173670at2759"/>
<dbReference type="EMBL" id="SGPM01000085">
    <property type="protein sequence ID" value="THH30324.1"/>
    <property type="molecule type" value="Genomic_DNA"/>
</dbReference>
<reference evidence="2 3" key="1">
    <citation type="submission" date="2019-02" db="EMBL/GenBank/DDBJ databases">
        <title>Genome sequencing of the rare red list fungi Antrodiella citrinella (Flaviporus citrinellus).</title>
        <authorList>
            <person name="Buettner E."/>
            <person name="Kellner H."/>
        </authorList>
    </citation>
    <scope>NUCLEOTIDE SEQUENCE [LARGE SCALE GENOMIC DNA]</scope>
    <source>
        <strain evidence="2 3">DSM 108506</strain>
    </source>
</reference>
<accession>A0A4S4MVF7</accession>
<sequence length="180" mass="19875">MPPKVQPKTYILSVKTHKVTFFITASQTSTIASLKAEVLSALQAPVLTSPTPAPFSGTAAMDVDDAEEWKVPTVSSEDEFELCRAIKDKGKPSGRYERMEGRTTIKASFVNWDMVFVQFKDTEKGIFHPVKVSLPSMLEDDEDEQPEAPPPPPPPQDEAEMSAVRKGKRKARSDSPPLDD</sequence>
<evidence type="ECO:0000256" key="1">
    <source>
        <dbReference type="SAM" id="MobiDB-lite"/>
    </source>
</evidence>
<keyword evidence="3" id="KW-1185">Reference proteome</keyword>